<dbReference type="SMART" id="SM00248">
    <property type="entry name" value="ANK"/>
    <property type="match status" value="2"/>
</dbReference>
<name>A0A7M5WXV6_9CNID</name>
<dbReference type="Pfam" id="PF12796">
    <property type="entry name" value="Ank_2"/>
    <property type="match status" value="1"/>
</dbReference>
<evidence type="ECO:0000313" key="6">
    <source>
        <dbReference type="Proteomes" id="UP000594262"/>
    </source>
</evidence>
<dbReference type="InterPro" id="IPR002110">
    <property type="entry name" value="Ankyrin_rpt"/>
</dbReference>
<dbReference type="InterPro" id="IPR036770">
    <property type="entry name" value="Ankyrin_rpt-contain_sf"/>
</dbReference>
<evidence type="ECO:0000256" key="1">
    <source>
        <dbReference type="PROSITE-ProRule" id="PRU00023"/>
    </source>
</evidence>
<reference evidence="5" key="1">
    <citation type="submission" date="2021-01" db="UniProtKB">
        <authorList>
            <consortium name="EnsemblMetazoa"/>
        </authorList>
    </citation>
    <scope>IDENTIFICATION</scope>
</reference>
<dbReference type="PROSITE" id="PS50297">
    <property type="entry name" value="ANK_REP_REGION"/>
    <property type="match status" value="1"/>
</dbReference>
<keyword evidence="6" id="KW-1185">Reference proteome</keyword>
<dbReference type="GeneID" id="136805607"/>
<feature type="domain" description="DZIP3-like HEPN" evidence="4">
    <location>
        <begin position="49"/>
        <end position="183"/>
    </location>
</feature>
<sequence>MGSEFSTLVNTNKYWTKCVLALNVHGKKALLRVFHNDIGGNYAGLPKDPGQLYNFFNQPNNRKILNKLKSSKTLKQDQFDLILPPNSNLCKSNSFDITLIVLLIITFVNIPPPLGGWKIKVPKANDQSLAAFVVLIRNLRNLILHGSLNDFDEPYFKKIWKDIKDCLIGLQYDQTMLKDFDELLTNDKVVFDFKDGTDFIEGLFDFDELKEDIKKKFDSNFKQQDKELKKRLVYMKKDILRSAKKTLNEVAEKRLEDFKLEMRLERREQMEDLRKDIEHEQDEMKDVQCKIIDDQRKMEEKIDVISQKQKEKLTVPNRTLSTNKTFRVEKITPQDVVFVVNASDVYMVFDFQCCRIGKRRVHQEIERCAQIVSNGLIWLQLWLTMEAPMEYEFTFTIMKSKDKNIEMIHENIELADDVCSHIRCKGKEHKTLVFAHNDGTVNNIHQFKISNGVETTHECQPITTGPSIVKFVEDFYERAKKYYTDHKSVRAFPPTYYLKPTSTSIFVDKLNKSLEKHGDQYSILSEYNPKTHLKLLGLDKINFESILHNLQESFYKNCVVMVHAKKRCVCVFVVIDDISKLTENLKALNNILKSIYFASFELFCTEYLSITGTLVFPDKAMKDLGHLMHLNIPEKSETLFITKEEFQEDDFEQWIDNLFKTIRSNFNRIGSKDFQSNIDLFHTLCGTLMTVMAQTTQFLPRVCENDTDQVKTILLNGEQIECITHPAKHKLIKACFGSGKTVLLIEMIRAILKEKDPKNFIIFLSYDPFSALDGKIRETLKLISKEEKVPDEHCLNLKAMSLTDALADAEFPVSDVFNLSSTRPKRNIGDMLLHIKNKHPEKKVHFFVDEIPCEMFDSEYSKELSRRLNADFKDNTVVFSLQSVEKKREIVQVYRTEKSLDIDIFSTGMKILKLTKTMRMSRTLHDLKEILEKEIESTSYSIPLEMKKKEEEDNDKENSTNEEKVDYVKSVGEDGPVSGANLTSAKESVEEKRSGSAFGKDSEDEQKSLTLTYLHDPEKILKSTGDDGYEVVKALNTSVKFVDANCGHDFPSEILPRLFYFDENFTFNSVDAITTLSIVLRQCLESRNEEGVALICNNIQEVRMTEAALLKIKTRKPVVFAPYLDIDVPLQKLKVDLVKNLENTDNVLISDYRTLRGLEVSHSIIIVDEEDIIGPNLLVEMITRTITDLDILVLPKTNKQSPPTTIQNAFQKFDKQKLIHKIIVKVTKVNEATTSVELQGNSGEIDQHLEPLALTDEDRKRFNEIKKLTKDNEQLQESIRKLMTNVNQFQIMTNKWDGTTMESVTLNDGTTLSFDDVWKILDEKKFAKFEKIFRQKPNIINSLRVGGETLFMEAVLFDRFDVFVHLMGYPQDFSLVDSEGRNILHYVGLFGSVRYLEMFDHQTIEKLINGRDKLKRTPLHHAAGDNKHDVIRWLLTKGANHELKNNRGRRPDEDDRCYDVTKEIFRSFRSS</sequence>
<dbReference type="RefSeq" id="XP_066918273.1">
    <property type="nucleotide sequence ID" value="XM_067062172.1"/>
</dbReference>
<evidence type="ECO:0000256" key="2">
    <source>
        <dbReference type="SAM" id="Coils"/>
    </source>
</evidence>
<keyword evidence="2" id="KW-0175">Coiled coil</keyword>
<feature type="repeat" description="ANK" evidence="1">
    <location>
        <begin position="1414"/>
        <end position="1446"/>
    </location>
</feature>
<organism evidence="5 6">
    <name type="scientific">Clytia hemisphaerica</name>
    <dbReference type="NCBI Taxonomy" id="252671"/>
    <lineage>
        <taxon>Eukaryota</taxon>
        <taxon>Metazoa</taxon>
        <taxon>Cnidaria</taxon>
        <taxon>Hydrozoa</taxon>
        <taxon>Hydroidolina</taxon>
        <taxon>Leptothecata</taxon>
        <taxon>Obeliida</taxon>
        <taxon>Clytiidae</taxon>
        <taxon>Clytia</taxon>
    </lineage>
</organism>
<feature type="region of interest" description="Disordered" evidence="3">
    <location>
        <begin position="944"/>
        <end position="1003"/>
    </location>
</feature>
<accession>A0A7M5WXV6</accession>
<dbReference type="SUPFAM" id="SSF52540">
    <property type="entry name" value="P-loop containing nucleoside triphosphate hydrolases"/>
    <property type="match status" value="1"/>
</dbReference>
<evidence type="ECO:0000256" key="3">
    <source>
        <dbReference type="SAM" id="MobiDB-lite"/>
    </source>
</evidence>
<dbReference type="EnsemblMetazoa" id="CLYHEMT014835.1">
    <property type="protein sequence ID" value="CLYHEMP014835.1"/>
    <property type="gene ID" value="CLYHEMG014835"/>
</dbReference>
<feature type="coiled-coil region" evidence="2">
    <location>
        <begin position="1265"/>
        <end position="1292"/>
    </location>
</feature>
<dbReference type="InterPro" id="IPR027417">
    <property type="entry name" value="P-loop_NTPase"/>
</dbReference>
<proteinExistence type="predicted"/>
<dbReference type="Gene3D" id="1.25.40.20">
    <property type="entry name" value="Ankyrin repeat-containing domain"/>
    <property type="match status" value="1"/>
</dbReference>
<dbReference type="Pfam" id="PF18738">
    <property type="entry name" value="HEPN_DZIP3"/>
    <property type="match status" value="1"/>
</dbReference>
<keyword evidence="1" id="KW-0040">ANK repeat</keyword>
<dbReference type="SUPFAM" id="SSF48403">
    <property type="entry name" value="Ankyrin repeat"/>
    <property type="match status" value="1"/>
</dbReference>
<protein>
    <recommendedName>
        <fullName evidence="4">DZIP3-like HEPN domain-containing protein</fullName>
    </recommendedName>
</protein>
<feature type="compositionally biased region" description="Basic and acidic residues" evidence="3">
    <location>
        <begin position="945"/>
        <end position="967"/>
    </location>
</feature>
<dbReference type="PROSITE" id="PS50088">
    <property type="entry name" value="ANK_REPEAT"/>
    <property type="match status" value="1"/>
</dbReference>
<evidence type="ECO:0000313" key="5">
    <source>
        <dbReference type="EnsemblMetazoa" id="CLYHEMP014835.1"/>
    </source>
</evidence>
<dbReference type="OrthoDB" id="6038521at2759"/>
<dbReference type="InterPro" id="IPR041249">
    <property type="entry name" value="HEPN_DZIP3"/>
</dbReference>
<dbReference type="Gene3D" id="3.40.50.300">
    <property type="entry name" value="P-loop containing nucleotide triphosphate hydrolases"/>
    <property type="match status" value="1"/>
</dbReference>
<dbReference type="Proteomes" id="UP000594262">
    <property type="component" value="Unplaced"/>
</dbReference>
<feature type="coiled-coil region" evidence="2">
    <location>
        <begin position="248"/>
        <end position="290"/>
    </location>
</feature>
<evidence type="ECO:0000259" key="4">
    <source>
        <dbReference type="Pfam" id="PF18738"/>
    </source>
</evidence>